<evidence type="ECO:0000313" key="1">
    <source>
        <dbReference type="EMBL" id="HAG5771470.1"/>
    </source>
</evidence>
<dbReference type="InterPro" id="IPR027417">
    <property type="entry name" value="P-loop_NTPase"/>
</dbReference>
<accession>A0A765TFI1</accession>
<evidence type="ECO:0000313" key="2">
    <source>
        <dbReference type="EMBL" id="HAG5773548.1"/>
    </source>
</evidence>
<dbReference type="EMBL" id="DAAYTU010000019">
    <property type="protein sequence ID" value="HAG5771470.1"/>
    <property type="molecule type" value="Genomic_DNA"/>
</dbReference>
<name>A0A765TFI1_ECOLX</name>
<organism evidence="2">
    <name type="scientific">Escherichia coli</name>
    <dbReference type="NCBI Taxonomy" id="562"/>
    <lineage>
        <taxon>Bacteria</taxon>
        <taxon>Pseudomonadati</taxon>
        <taxon>Pseudomonadota</taxon>
        <taxon>Gammaproteobacteria</taxon>
        <taxon>Enterobacterales</taxon>
        <taxon>Enterobacteriaceae</taxon>
        <taxon>Escherichia</taxon>
    </lineage>
</organism>
<dbReference type="SUPFAM" id="SSF52540">
    <property type="entry name" value="P-loop containing nucleoside triphosphate hydrolases"/>
    <property type="match status" value="1"/>
</dbReference>
<reference evidence="2" key="2">
    <citation type="submission" date="2020-02" db="EMBL/GenBank/DDBJ databases">
        <authorList>
            <consortium name="NCBI Pathogen Detection Project"/>
        </authorList>
    </citation>
    <scope>NUCLEOTIDE SEQUENCE</scope>
    <source>
        <strain evidence="2">1839</strain>
    </source>
</reference>
<protein>
    <submittedName>
        <fullName evidence="2">Uncharacterized protein</fullName>
    </submittedName>
</protein>
<dbReference type="EMBL" id="DAAYTU010000230">
    <property type="protein sequence ID" value="HAG5773548.1"/>
    <property type="molecule type" value="Genomic_DNA"/>
</dbReference>
<reference evidence="2" key="1">
    <citation type="journal article" date="2018" name="Genome Biol.">
        <title>SKESA: strategic k-mer extension for scrupulous assemblies.</title>
        <authorList>
            <person name="Souvorov A."/>
            <person name="Agarwala R."/>
            <person name="Lipman D.J."/>
        </authorList>
    </citation>
    <scope>NUCLEOTIDE SEQUENCE [LARGE SCALE GENOMIC DNA]</scope>
    <source>
        <strain evidence="2">1839</strain>
    </source>
</reference>
<proteinExistence type="predicted"/>
<comment type="caution">
    <text evidence="2">The sequence shown here is derived from an EMBL/GenBank/DDBJ whole genome shotgun (WGS) entry which is preliminary data.</text>
</comment>
<gene>
    <name evidence="1" type="ORF">GGB84_003167</name>
    <name evidence="2" type="ORF">GGB84_005403</name>
</gene>
<sequence>MAIFDIEKDELLRLSDTQLEELIARLAEAEVAIHGHSPACVNWSGSITAPDGGIDIHVQVPVDQLEPGFLVRPNTVFQAKKHKMPKATIEKEMGTGQMLSPIISEQARKQGSYIIVSLGDDCSPSGKADRLKAMRDAVKDDPNKSNLHLDFYDRSKLIQWLRQHSSVMLWVKGKLGQGYSGWQPYGAWSNPPQGVTDTLISAPGVTITLPSGKGQKLKIDEAISPIRALIRSTNKAVRITGLSGVGKTRIVQALFDETVGTDALDRTVAIYVDTGSEPVPSATAMLDKLIAEDRRAIMILDNCPSELHASLASKVSASGKEVSLITIEYDIRDDKPQTTEVIHIETDGPEVAEQLLIRRFPSIGQNNARRIAEFADGNARVALAIAERGEEGESLALLSDAQLFNRLFEQRNHPDGDLREQAEILSLVYSFSVSATGMNSNELEILGSLSGYSKAQLFRAVTKLMSRHVVQKRANWRAILPHAIANKLAASALDSIPVDQLRAVFEAPDRERLLLSFAHRLGLLHDHPIAKEIVEAWLQPEGLIGQILDLDDESVRILDYIGPVAPETLLNRIEAELTAPDFKGIEPTYNPRRLAILNLLQSLAYESDDFERCAGLLIQMADYEDEGNNHNSARDKLVRFFQAYLSGTHASLNQRITLMNKCFSSDVAGRRSLGFKMLSTALEGSHWTGIGMNEFGARPRDYGFEPSYDELVEWRSAFIDVAVQLGTSGDSEIEASARINLADAFRGLWDQDAMREKLADAARKLHAYSPWGDGWKAIRSIIYFDYTRPTDAEGVEPIPESLAALDKELEPSDLIAEIMTYVLSRGGDYWALDADLGHDETEKFSAAEKRLETKAILLGRDFTASNHKLEELGSNLFSTDWMPYRIAFGKGLADGEYDLQIGWQQLVNLLALYPGINKDFAVFAGFIEQTDAVAPTLSQEFLEQCSQHPELRRVIVGLHPRREFTETDLNRCMSVLDDPEISPHMYGPILWRDQYVNLSAGRVIELAHRLLSKTNGDDVVLDALSMRLPRQEDAEDKLGTDLRQIGLRAAIIRVQRDHRDSGGSTDYRMERVVSAALRFDGNESEKQEWLNTIFSVVDRHYGYIQSFKNSIQTTAALMPEAFLNRIFEGAEEQKKRRLFFINHSSSRGLPLAKIDIDDLIEWCMAKNDPNVWPSIAAGITLWSKDALIYEAPKDPEQNELTLTEDAIKFLESSPNPKAVLDSFAERITPSSWSGSQANVMQLRVDAMGQLLKHECPDISKAAKVVCEKMIQWVERQKEREQREDSEREQRFE</sequence>